<dbReference type="Proteomes" id="UP000078390">
    <property type="component" value="Unassembled WGS sequence"/>
</dbReference>
<dbReference type="AlphaFoldDB" id="A0A179D3Y1"/>
<evidence type="ECO:0000259" key="7">
    <source>
        <dbReference type="Pfam" id="PF17805"/>
    </source>
</evidence>
<dbReference type="InterPro" id="IPR053953">
    <property type="entry name" value="NirdL-like_HTH"/>
</dbReference>
<dbReference type="InterPro" id="IPR040523">
    <property type="entry name" value="AsnC_trans_reg2"/>
</dbReference>
<comment type="catalytic activity">
    <reaction evidence="6">
        <text>siroheme + 2 H(+) = 12,18-didecarboxysiroheme + 2 CO2</text>
        <dbReference type="Rhea" id="RHEA:19093"/>
        <dbReference type="ChEBI" id="CHEBI:15378"/>
        <dbReference type="ChEBI" id="CHEBI:16526"/>
        <dbReference type="ChEBI" id="CHEBI:60052"/>
        <dbReference type="ChEBI" id="CHEBI:140497"/>
        <dbReference type="EC" id="4.1.1.111"/>
    </reaction>
</comment>
<dbReference type="GO" id="GO:0006783">
    <property type="term" value="P:heme biosynthetic process"/>
    <property type="evidence" value="ECO:0007669"/>
    <property type="project" value="UniProtKB-KW"/>
</dbReference>
<accession>A0A179D3Y1</accession>
<reference evidence="9 10" key="1">
    <citation type="submission" date="2016-04" db="EMBL/GenBank/DDBJ databases">
        <title>Genome analysis of Thermosulfurimonas dismutans, the first thermophilic sulfur-disproportionating bacterium of the phylum Thermodesulfobacteria.</title>
        <authorList>
            <person name="Mardanov A.V."/>
            <person name="Beletsky A.V."/>
            <person name="Kadnikov V.V."/>
            <person name="Slobodkin A.I."/>
            <person name="Ravin N.V."/>
        </authorList>
    </citation>
    <scope>NUCLEOTIDE SEQUENCE [LARGE SCALE GENOMIC DNA]</scope>
    <source>
        <strain evidence="9 10">S95</strain>
    </source>
</reference>
<dbReference type="GO" id="GO:0016829">
    <property type="term" value="F:lyase activity"/>
    <property type="evidence" value="ECO:0007669"/>
    <property type="project" value="UniProtKB-KW"/>
</dbReference>
<keyword evidence="3" id="KW-0456">Lyase</keyword>
<dbReference type="OrthoDB" id="9806536at2"/>
<dbReference type="InterPro" id="IPR036390">
    <property type="entry name" value="WH_DNA-bd_sf"/>
</dbReference>
<dbReference type="EMBL" id="LWLG01000010">
    <property type="protein sequence ID" value="OAQ20511.1"/>
    <property type="molecule type" value="Genomic_DNA"/>
</dbReference>
<dbReference type="EC" id="4.1.1.111" evidence="5"/>
<proteinExistence type="inferred from homology"/>
<dbReference type="SUPFAM" id="SSF46785">
    <property type="entry name" value="Winged helix' DNA-binding domain"/>
    <property type="match status" value="1"/>
</dbReference>
<evidence type="ECO:0000313" key="10">
    <source>
        <dbReference type="Proteomes" id="UP000078390"/>
    </source>
</evidence>
<dbReference type="Pfam" id="PF17805">
    <property type="entry name" value="AsnC_trans_reg2"/>
    <property type="match status" value="1"/>
</dbReference>
<comment type="pathway">
    <text evidence="1">Porphyrin-containing compound metabolism; protoheme biosynthesis.</text>
</comment>
<keyword evidence="10" id="KW-1185">Reference proteome</keyword>
<feature type="domain" description="Siroheme decarboxylase NirL-like HTH" evidence="8">
    <location>
        <begin position="6"/>
        <end position="52"/>
    </location>
</feature>
<keyword evidence="2" id="KW-0350">Heme biosynthesis</keyword>
<evidence type="ECO:0000256" key="4">
    <source>
        <dbReference type="ARBA" id="ARBA00023457"/>
    </source>
</evidence>
<evidence type="ECO:0000313" key="9">
    <source>
        <dbReference type="EMBL" id="OAQ20511.1"/>
    </source>
</evidence>
<dbReference type="PANTHER" id="PTHR43413:SF1">
    <property type="entry name" value="SIROHEME DECARBOXYLASE NIRL SUBUNIT"/>
    <property type="match status" value="1"/>
</dbReference>
<dbReference type="SUPFAM" id="SSF54909">
    <property type="entry name" value="Dimeric alpha+beta barrel"/>
    <property type="match status" value="1"/>
</dbReference>
<evidence type="ECO:0000256" key="3">
    <source>
        <dbReference type="ARBA" id="ARBA00023239"/>
    </source>
</evidence>
<sequence length="148" mass="16929">MLTPVEKRLLDRLQAGLPLAPRPFKKLGEELGLSEAEVIDKLKELKERGILRHLGASPDSRRLGFVTTLAAVSVPPERAEEVARGIGERPEVTHCYLRRHRMNIWFTIVAQNFEEVEKILEEISHEARATARHFPAEKLFKLRATFKL</sequence>
<dbReference type="InterPro" id="IPR036388">
    <property type="entry name" value="WH-like_DNA-bd_sf"/>
</dbReference>
<comment type="similarity">
    <text evidence="4">Belongs to the Ahb/Nir family.</text>
</comment>
<evidence type="ECO:0000256" key="1">
    <source>
        <dbReference type="ARBA" id="ARBA00004744"/>
    </source>
</evidence>
<dbReference type="STRING" id="999894.TDIS_1420"/>
<protein>
    <recommendedName>
        <fullName evidence="5">siroheme decarboxylase</fullName>
        <ecNumber evidence="5">4.1.1.111</ecNumber>
    </recommendedName>
</protein>
<evidence type="ECO:0000256" key="2">
    <source>
        <dbReference type="ARBA" id="ARBA00023133"/>
    </source>
</evidence>
<dbReference type="PANTHER" id="PTHR43413">
    <property type="entry name" value="TRANSCRIPTIONAL REGULATOR, ASNC FAMILY"/>
    <property type="match status" value="1"/>
</dbReference>
<dbReference type="RefSeq" id="WP_068670759.1">
    <property type="nucleotide sequence ID" value="NZ_LWLG01000010.1"/>
</dbReference>
<dbReference type="Gene3D" id="3.30.70.3460">
    <property type="match status" value="1"/>
</dbReference>
<dbReference type="InterPro" id="IPR011008">
    <property type="entry name" value="Dimeric_a/b-barrel"/>
</dbReference>
<evidence type="ECO:0000259" key="8">
    <source>
        <dbReference type="Pfam" id="PF22451"/>
    </source>
</evidence>
<organism evidence="9 10">
    <name type="scientific">Thermosulfurimonas dismutans</name>
    <dbReference type="NCBI Taxonomy" id="999894"/>
    <lineage>
        <taxon>Bacteria</taxon>
        <taxon>Pseudomonadati</taxon>
        <taxon>Thermodesulfobacteriota</taxon>
        <taxon>Thermodesulfobacteria</taxon>
        <taxon>Thermodesulfobacteriales</taxon>
        <taxon>Thermodesulfobacteriaceae</taxon>
        <taxon>Thermosulfurimonas</taxon>
    </lineage>
</organism>
<gene>
    <name evidence="9" type="ORF">TDIS_1420</name>
</gene>
<comment type="caution">
    <text evidence="9">The sequence shown here is derived from an EMBL/GenBank/DDBJ whole genome shotgun (WGS) entry which is preliminary data.</text>
</comment>
<dbReference type="Pfam" id="PF22451">
    <property type="entry name" value="NirdL-like_HTH"/>
    <property type="match status" value="1"/>
</dbReference>
<dbReference type="InterPro" id="IPR050684">
    <property type="entry name" value="HTH-Siroheme_Decarb"/>
</dbReference>
<dbReference type="Gene3D" id="1.10.10.10">
    <property type="entry name" value="Winged helix-like DNA-binding domain superfamily/Winged helix DNA-binding domain"/>
    <property type="match status" value="1"/>
</dbReference>
<evidence type="ECO:0000256" key="5">
    <source>
        <dbReference type="ARBA" id="ARBA00023471"/>
    </source>
</evidence>
<feature type="domain" description="Siroheme decarboxylase AsnC-like ligand binding" evidence="7">
    <location>
        <begin position="62"/>
        <end position="141"/>
    </location>
</feature>
<evidence type="ECO:0000256" key="6">
    <source>
        <dbReference type="ARBA" id="ARBA00048470"/>
    </source>
</evidence>
<name>A0A179D3Y1_9BACT</name>